<comment type="caution">
    <text evidence="8">The sequence shown here is derived from an EMBL/GenBank/DDBJ whole genome shotgun (WGS) entry which is preliminary data.</text>
</comment>
<dbReference type="GO" id="GO:0051539">
    <property type="term" value="F:4 iron, 4 sulfur cluster binding"/>
    <property type="evidence" value="ECO:0007669"/>
    <property type="project" value="UniProtKB-KW"/>
</dbReference>
<dbReference type="InterPro" id="IPR007197">
    <property type="entry name" value="rSAM"/>
</dbReference>
<dbReference type="PIRSF" id="PIRSF004869">
    <property type="entry name" value="PflX_prd"/>
    <property type="match status" value="1"/>
</dbReference>
<dbReference type="InterPro" id="IPR027596">
    <property type="entry name" value="AmmeMemoSam_rS"/>
</dbReference>
<sequence>MGARRATCAICPHACQLAEWQTGLCHGRVAVGGEVVDANYGRVTALALDPIEKKPLARFRPDSKVLSVGSYGCNLRCPFCQNASIACAGENDVPWREMMPAELVERAASLMPEGNIGLAFTYNEPLVGFEFVRDTARLARERGLVNVLVSNGYVNDGPLREIAPLIDAANIDLKGFTQGFYDLVGGDLGTVRRTIAALADEPGCHLEVTTLIIPGLNDSEDEIDAAAAWLASLNPGIPYHLTRFFPCHRLQDRPATPPATVRQLAAIARRHLKHVYGGNC</sequence>
<keyword evidence="3 6" id="KW-0479">Metal-binding</keyword>
<dbReference type="Proteomes" id="UP000308978">
    <property type="component" value="Unassembled WGS sequence"/>
</dbReference>
<evidence type="ECO:0000313" key="9">
    <source>
        <dbReference type="Proteomes" id="UP000308978"/>
    </source>
</evidence>
<evidence type="ECO:0000313" key="8">
    <source>
        <dbReference type="EMBL" id="THG39049.1"/>
    </source>
</evidence>
<protein>
    <submittedName>
        <fullName evidence="8">AmmeMemoRadiSam system radical SAM enzyme</fullName>
    </submittedName>
</protein>
<feature type="domain" description="Radical SAM core" evidence="7">
    <location>
        <begin position="58"/>
        <end position="279"/>
    </location>
</feature>
<dbReference type="SUPFAM" id="SSF102114">
    <property type="entry name" value="Radical SAM enzymes"/>
    <property type="match status" value="1"/>
</dbReference>
<evidence type="ECO:0000256" key="2">
    <source>
        <dbReference type="ARBA" id="ARBA00022691"/>
    </source>
</evidence>
<feature type="binding site" evidence="6">
    <location>
        <position position="80"/>
    </location>
    <ligand>
        <name>[4Fe-4S] cluster</name>
        <dbReference type="ChEBI" id="CHEBI:49883"/>
        <note>4Fe-4S-S-AdoMet</note>
    </ligand>
</feature>
<comment type="cofactor">
    <cofactor evidence="6">
        <name>[4Fe-4S] cluster</name>
        <dbReference type="ChEBI" id="CHEBI:49883"/>
    </cofactor>
    <text evidence="6">Binds 1 [4Fe-4S] cluster. The cluster is coordinated with 3 cysteines and an exchangeable S-adenosyl-L-methionine.</text>
</comment>
<dbReference type="EMBL" id="SSTJ01000001">
    <property type="protein sequence ID" value="THG39049.1"/>
    <property type="molecule type" value="Genomic_DNA"/>
</dbReference>
<dbReference type="InterPro" id="IPR013785">
    <property type="entry name" value="Aldolase_TIM"/>
</dbReference>
<accession>A0A4S4G5U4</accession>
<keyword evidence="5 6" id="KW-0411">Iron-sulfur</keyword>
<dbReference type="PANTHER" id="PTHR30352:SF5">
    <property type="entry name" value="PYRUVATE FORMATE-LYASE 1-ACTIVATING ENZYME"/>
    <property type="match status" value="1"/>
</dbReference>
<evidence type="ECO:0000256" key="5">
    <source>
        <dbReference type="ARBA" id="ARBA00023014"/>
    </source>
</evidence>
<evidence type="ECO:0000256" key="4">
    <source>
        <dbReference type="ARBA" id="ARBA00023004"/>
    </source>
</evidence>
<dbReference type="SFLD" id="SFLDS00029">
    <property type="entry name" value="Radical_SAM"/>
    <property type="match status" value="1"/>
</dbReference>
<dbReference type="GO" id="GO:0046872">
    <property type="term" value="F:metal ion binding"/>
    <property type="evidence" value="ECO:0007669"/>
    <property type="project" value="UniProtKB-KW"/>
</dbReference>
<dbReference type="NCBIfam" id="TIGR04337">
    <property type="entry name" value="AmmeMemoSam_rS"/>
    <property type="match status" value="1"/>
</dbReference>
<gene>
    <name evidence="8" type="primary">amrS</name>
    <name evidence="8" type="ORF">E5986_01480</name>
</gene>
<evidence type="ECO:0000256" key="6">
    <source>
        <dbReference type="PIRSR" id="PIRSR004869-50"/>
    </source>
</evidence>
<dbReference type="PROSITE" id="PS51918">
    <property type="entry name" value="RADICAL_SAM"/>
    <property type="match status" value="1"/>
</dbReference>
<keyword evidence="2 6" id="KW-0949">S-adenosyl-L-methionine</keyword>
<evidence type="ECO:0000256" key="3">
    <source>
        <dbReference type="ARBA" id="ARBA00022723"/>
    </source>
</evidence>
<dbReference type="AlphaFoldDB" id="A0A4S4G5U4"/>
<dbReference type="PANTHER" id="PTHR30352">
    <property type="entry name" value="PYRUVATE FORMATE-LYASE-ACTIVATING ENZYME"/>
    <property type="match status" value="1"/>
</dbReference>
<dbReference type="InterPro" id="IPR034457">
    <property type="entry name" value="Organic_radical-activating"/>
</dbReference>
<evidence type="ECO:0000256" key="1">
    <source>
        <dbReference type="ARBA" id="ARBA00022485"/>
    </source>
</evidence>
<dbReference type="InterPro" id="IPR016431">
    <property type="entry name" value="Pyrv-formate_lyase-activ_prd"/>
</dbReference>
<feature type="binding site" evidence="6">
    <location>
        <position position="73"/>
    </location>
    <ligand>
        <name>[4Fe-4S] cluster</name>
        <dbReference type="ChEBI" id="CHEBI:49883"/>
        <note>4Fe-4S-S-AdoMet</note>
    </ligand>
</feature>
<dbReference type="Gene3D" id="3.20.20.70">
    <property type="entry name" value="Aldolase class I"/>
    <property type="match status" value="1"/>
</dbReference>
<dbReference type="Pfam" id="PF04055">
    <property type="entry name" value="Radical_SAM"/>
    <property type="match status" value="1"/>
</dbReference>
<dbReference type="CDD" id="cd01335">
    <property type="entry name" value="Radical_SAM"/>
    <property type="match status" value="1"/>
</dbReference>
<name>A0A4S4G5U4_9ACTN</name>
<dbReference type="GO" id="GO:0003824">
    <property type="term" value="F:catalytic activity"/>
    <property type="evidence" value="ECO:0007669"/>
    <property type="project" value="InterPro"/>
</dbReference>
<keyword evidence="4 6" id="KW-0408">Iron</keyword>
<reference evidence="8 9" key="1">
    <citation type="submission" date="2019-04" db="EMBL/GenBank/DDBJ databases">
        <title>Microbes associate with the intestines of laboratory mice.</title>
        <authorList>
            <person name="Navarre W."/>
            <person name="Wong E."/>
            <person name="Huang K.C."/>
            <person name="Tropini C."/>
            <person name="Ng K."/>
            <person name="Yu B."/>
        </authorList>
    </citation>
    <scope>NUCLEOTIDE SEQUENCE [LARGE SCALE GENOMIC DNA]</scope>
    <source>
        <strain evidence="8 9">NM80_B27</strain>
    </source>
</reference>
<feature type="binding site" evidence="6">
    <location>
        <position position="77"/>
    </location>
    <ligand>
        <name>[4Fe-4S] cluster</name>
        <dbReference type="ChEBI" id="CHEBI:49883"/>
        <note>4Fe-4S-S-AdoMet</note>
    </ligand>
</feature>
<organism evidence="8 9">
    <name type="scientific">Adlercreutzia caecimuris</name>
    <dbReference type="NCBI Taxonomy" id="671266"/>
    <lineage>
        <taxon>Bacteria</taxon>
        <taxon>Bacillati</taxon>
        <taxon>Actinomycetota</taxon>
        <taxon>Coriobacteriia</taxon>
        <taxon>Eggerthellales</taxon>
        <taxon>Eggerthellaceae</taxon>
        <taxon>Adlercreutzia</taxon>
    </lineage>
</organism>
<dbReference type="InterPro" id="IPR058240">
    <property type="entry name" value="rSAM_sf"/>
</dbReference>
<dbReference type="SFLD" id="SFLDG01101">
    <property type="entry name" value="Uncharacterised_Radical_SAM_Su"/>
    <property type="match status" value="1"/>
</dbReference>
<keyword evidence="1" id="KW-0004">4Fe-4S</keyword>
<evidence type="ECO:0000259" key="7">
    <source>
        <dbReference type="PROSITE" id="PS51918"/>
    </source>
</evidence>
<proteinExistence type="predicted"/>